<organism evidence="2 3">
    <name type="scientific">Silvibacterium bohemicum</name>
    <dbReference type="NCBI Taxonomy" id="1577686"/>
    <lineage>
        <taxon>Bacteria</taxon>
        <taxon>Pseudomonadati</taxon>
        <taxon>Acidobacteriota</taxon>
        <taxon>Terriglobia</taxon>
        <taxon>Terriglobales</taxon>
        <taxon>Acidobacteriaceae</taxon>
        <taxon>Silvibacterium</taxon>
    </lineage>
</organism>
<evidence type="ECO:0000256" key="1">
    <source>
        <dbReference type="SAM" id="MobiDB-lite"/>
    </source>
</evidence>
<keyword evidence="3" id="KW-1185">Reference proteome</keyword>
<accession>A0A841JV17</accession>
<reference evidence="2 3" key="1">
    <citation type="submission" date="2020-08" db="EMBL/GenBank/DDBJ databases">
        <title>Genomic Encyclopedia of Type Strains, Phase IV (KMG-IV): sequencing the most valuable type-strain genomes for metagenomic binning, comparative biology and taxonomic classification.</title>
        <authorList>
            <person name="Goeker M."/>
        </authorList>
    </citation>
    <scope>NUCLEOTIDE SEQUENCE [LARGE SCALE GENOMIC DNA]</scope>
    <source>
        <strain evidence="2 3">DSM 103733</strain>
    </source>
</reference>
<dbReference type="Proteomes" id="UP000538666">
    <property type="component" value="Unassembled WGS sequence"/>
</dbReference>
<feature type="compositionally biased region" description="Basic and acidic residues" evidence="1">
    <location>
        <begin position="12"/>
        <end position="23"/>
    </location>
</feature>
<feature type="region of interest" description="Disordered" evidence="1">
    <location>
        <begin position="1"/>
        <end position="23"/>
    </location>
</feature>
<dbReference type="AlphaFoldDB" id="A0A841JV17"/>
<dbReference type="EMBL" id="JACHEK010000003">
    <property type="protein sequence ID" value="MBB6143589.1"/>
    <property type="molecule type" value="Genomic_DNA"/>
</dbReference>
<evidence type="ECO:0000313" key="2">
    <source>
        <dbReference type="EMBL" id="MBB6143589.1"/>
    </source>
</evidence>
<sequence>MDDPLFPKPCRKPGESGGSERRRDILRNDSLVCTVNDEALASFFLGGRKRILPSRKLGHVIIEPSARHEPSAPAVTNRLLRILIRVKS</sequence>
<evidence type="ECO:0000313" key="3">
    <source>
        <dbReference type="Proteomes" id="UP000538666"/>
    </source>
</evidence>
<name>A0A841JV17_9BACT</name>
<gene>
    <name evidence="2" type="ORF">HNQ77_001538</name>
</gene>
<protein>
    <submittedName>
        <fullName evidence="2">Uncharacterized protein</fullName>
    </submittedName>
</protein>
<comment type="caution">
    <text evidence="2">The sequence shown here is derived from an EMBL/GenBank/DDBJ whole genome shotgun (WGS) entry which is preliminary data.</text>
</comment>
<proteinExistence type="predicted"/>